<dbReference type="GO" id="GO:0032259">
    <property type="term" value="P:methylation"/>
    <property type="evidence" value="ECO:0007669"/>
    <property type="project" value="UniProtKB-KW"/>
</dbReference>
<dbReference type="RefSeq" id="WP_015109818.1">
    <property type="nucleotide sequence ID" value="NC_019675.1"/>
</dbReference>
<proteinExistence type="predicted"/>
<dbReference type="AlphaFoldDB" id="K9P8V5"/>
<sequence length="413" mass="45240">MTHHCRHCGTPLHHEVIDLGHQPPSNAYLTEEKLDLPEVYFPLRVFVCTSCWLVQLPMHAPANELFTADYAYFSSTSVTWCRHAQRFVKQAAERLALNEHSLVVEVASNDGYLLQYVQELGIPCLGIEPTHATAEAAREKGIETIELFFGGPLAAELVSQGLRADLLVANNVLAHVPDINDFLAAVAAMLRPTGLASIEFPHLLSLLDGNQFDTIYHEHYSYLSLTTMLSVARDAGLMVLDAEQITTHGGSLRVWLARAGESAARAQTIAEREAVDKVLSDEIAAGLTTVEAYVRCQERALEAKFALLEYLLAARRSGRRVLAYGAAAKGSTLLNFAGIRSDLLEAVADLAPSKVGKWLPGSHIPIVSVEELLLRQPDELLILPWNLAAEVKAQLSPMITIPVKVAIPYLTDI</sequence>
<dbReference type="eggNOG" id="COG2227">
    <property type="taxonomic scope" value="Bacteria"/>
</dbReference>
<dbReference type="OrthoDB" id="9815644at2"/>
<keyword evidence="3" id="KW-0808">Transferase</keyword>
<feature type="domain" description="C-methyltransferase" evidence="2">
    <location>
        <begin position="247"/>
        <end position="399"/>
    </location>
</feature>
<dbReference type="Pfam" id="PF13489">
    <property type="entry name" value="Methyltransf_23"/>
    <property type="match status" value="1"/>
</dbReference>
<dbReference type="GO" id="GO:0008168">
    <property type="term" value="F:methyltransferase activity"/>
    <property type="evidence" value="ECO:0007669"/>
    <property type="project" value="UniProtKB-KW"/>
</dbReference>
<dbReference type="EMBL" id="CP003495">
    <property type="protein sequence ID" value="AFY29378.1"/>
    <property type="molecule type" value="Genomic_DNA"/>
</dbReference>
<name>K9P8V5_CYAGP</name>
<dbReference type="SUPFAM" id="SSF53335">
    <property type="entry name" value="S-adenosyl-L-methionine-dependent methyltransferases"/>
    <property type="match status" value="1"/>
</dbReference>
<dbReference type="PANTHER" id="PTHR43861:SF5">
    <property type="entry name" value="BLL5978 PROTEIN"/>
    <property type="match status" value="1"/>
</dbReference>
<dbReference type="Gene3D" id="3.40.50.150">
    <property type="entry name" value="Vaccinia Virus protein VP39"/>
    <property type="match status" value="1"/>
</dbReference>
<evidence type="ECO:0000259" key="1">
    <source>
        <dbReference type="Pfam" id="PF08421"/>
    </source>
</evidence>
<dbReference type="InterPro" id="IPR013630">
    <property type="entry name" value="Methyltransf_Zn-bd_dom_put"/>
</dbReference>
<dbReference type="Proteomes" id="UP000010388">
    <property type="component" value="Chromosome"/>
</dbReference>
<dbReference type="InterPro" id="IPR013691">
    <property type="entry name" value="MeTrfase_14"/>
</dbReference>
<organism evidence="3 4">
    <name type="scientific">Cyanobium gracile (strain ATCC 27147 / PCC 6307)</name>
    <dbReference type="NCBI Taxonomy" id="292564"/>
    <lineage>
        <taxon>Bacteria</taxon>
        <taxon>Bacillati</taxon>
        <taxon>Cyanobacteriota</taxon>
        <taxon>Cyanophyceae</taxon>
        <taxon>Synechococcales</taxon>
        <taxon>Prochlorococcaceae</taxon>
        <taxon>Cyanobium</taxon>
    </lineage>
</organism>
<dbReference type="Pfam" id="PF08484">
    <property type="entry name" value="Methyltransf_14"/>
    <property type="match status" value="1"/>
</dbReference>
<dbReference type="InterPro" id="IPR029063">
    <property type="entry name" value="SAM-dependent_MTases_sf"/>
</dbReference>
<gene>
    <name evidence="3" type="ordered locus">Cyagr_2267</name>
</gene>
<dbReference type="Gene3D" id="6.20.50.110">
    <property type="entry name" value="Methyltransferase, zinc-binding domain"/>
    <property type="match status" value="1"/>
</dbReference>
<dbReference type="HOGENOM" id="CLU_038800_1_0_3"/>
<evidence type="ECO:0000313" key="3">
    <source>
        <dbReference type="EMBL" id="AFY29378.1"/>
    </source>
</evidence>
<protein>
    <submittedName>
        <fullName evidence="3">Methyltransferase family protein</fullName>
    </submittedName>
</protein>
<keyword evidence="3" id="KW-0489">Methyltransferase</keyword>
<evidence type="ECO:0000313" key="4">
    <source>
        <dbReference type="Proteomes" id="UP000010388"/>
    </source>
</evidence>
<dbReference type="Pfam" id="PF08421">
    <property type="entry name" value="Methyltransf_13"/>
    <property type="match status" value="1"/>
</dbReference>
<dbReference type="KEGG" id="cgc:Cyagr_2267"/>
<reference evidence="4" key="1">
    <citation type="journal article" date="2013" name="Proc. Natl. Acad. Sci. U.S.A.">
        <title>Improving the coverage of the cyanobacterial phylum using diversity-driven genome sequencing.</title>
        <authorList>
            <person name="Shih P.M."/>
            <person name="Wu D."/>
            <person name="Latifi A."/>
            <person name="Axen S.D."/>
            <person name="Fewer D.P."/>
            <person name="Talla E."/>
            <person name="Calteau A."/>
            <person name="Cai F."/>
            <person name="Tandeau de Marsac N."/>
            <person name="Rippka R."/>
            <person name="Herdman M."/>
            <person name="Sivonen K."/>
            <person name="Coursin T."/>
            <person name="Laurent T."/>
            <person name="Goodwin L."/>
            <person name="Nolan M."/>
            <person name="Davenport K.W."/>
            <person name="Han C.S."/>
            <person name="Rubin E.M."/>
            <person name="Eisen J.A."/>
            <person name="Woyke T."/>
            <person name="Gugger M."/>
            <person name="Kerfeld C.A."/>
        </authorList>
    </citation>
    <scope>NUCLEOTIDE SEQUENCE [LARGE SCALE GENOMIC DNA]</scope>
    <source>
        <strain evidence="4">ATCC 27147 / PCC 6307</strain>
    </source>
</reference>
<dbReference type="STRING" id="292564.Cyagr_2267"/>
<dbReference type="Gene3D" id="3.40.50.720">
    <property type="entry name" value="NAD(P)-binding Rossmann-like Domain"/>
    <property type="match status" value="1"/>
</dbReference>
<accession>K9P8V5</accession>
<evidence type="ECO:0000259" key="2">
    <source>
        <dbReference type="Pfam" id="PF08484"/>
    </source>
</evidence>
<dbReference type="PATRIC" id="fig|292564.3.peg.2151"/>
<dbReference type="InterPro" id="IPR038576">
    <property type="entry name" value="Methyltransf_Zn-bd_dom_put_sf"/>
</dbReference>
<feature type="domain" description="Methyltransferase putative zinc binding" evidence="1">
    <location>
        <begin position="5"/>
        <end position="66"/>
    </location>
</feature>
<dbReference type="PANTHER" id="PTHR43861">
    <property type="entry name" value="TRANS-ACONITATE 2-METHYLTRANSFERASE-RELATED"/>
    <property type="match status" value="1"/>
</dbReference>